<keyword evidence="2" id="KW-0812">Transmembrane</keyword>
<evidence type="ECO:0000313" key="3">
    <source>
        <dbReference type="EMBL" id="MCN9239292.1"/>
    </source>
</evidence>
<feature type="compositionally biased region" description="Basic residues" evidence="1">
    <location>
        <begin position="220"/>
        <end position="229"/>
    </location>
</feature>
<feature type="compositionally biased region" description="Low complexity" evidence="1">
    <location>
        <begin position="234"/>
        <end position="250"/>
    </location>
</feature>
<evidence type="ECO:0000256" key="2">
    <source>
        <dbReference type="SAM" id="Phobius"/>
    </source>
</evidence>
<name>A0ABT0Z765_9ACTN</name>
<proteinExistence type="predicted"/>
<dbReference type="Proteomes" id="UP001523219">
    <property type="component" value="Unassembled WGS sequence"/>
</dbReference>
<feature type="transmembrane region" description="Helical" evidence="2">
    <location>
        <begin position="297"/>
        <end position="317"/>
    </location>
</feature>
<accession>A0ABT0Z765</accession>
<organism evidence="3 4">
    <name type="scientific">Streptomyces macrolidinus</name>
    <dbReference type="NCBI Taxonomy" id="2952607"/>
    <lineage>
        <taxon>Bacteria</taxon>
        <taxon>Bacillati</taxon>
        <taxon>Actinomycetota</taxon>
        <taxon>Actinomycetes</taxon>
        <taxon>Kitasatosporales</taxon>
        <taxon>Streptomycetaceae</taxon>
        <taxon>Streptomyces</taxon>
    </lineage>
</organism>
<protein>
    <recommendedName>
        <fullName evidence="5">Gram-positive cocci surface proteins LPxTG domain-containing protein</fullName>
    </recommendedName>
</protein>
<sequence length="322" mass="34011">MRLPRTLLPSRLSHLPRTLLLPRLPLFLACALAAVVFFLQASVAALPADSQPTCAAPTGNAFPLTTHIRGGPDRYRAGGDDHTWFIDLKNTTTRSCAHIHPVVVLVDTHHALTAEQPKLEFFEGDRAHPVALRRTDRSELVGAFDDGFAGFTVAPGKTVSVKVRLALAPDARQNDVVANAAIVQRRGDDGSWVGESNEYRFRIEPKDDEPKDDEADGHDAHKKTPHKKGAGKESPGTASPGTPSPGTASPGKGGEGKKGAGAQHKQPGTASPSPRPSPSGSAPAHAGQRVAHRLDPLIGGLLMVAGGVLVAGSPFLLHRARR</sequence>
<feature type="compositionally biased region" description="Basic and acidic residues" evidence="1">
    <location>
        <begin position="197"/>
        <end position="209"/>
    </location>
</feature>
<dbReference type="RefSeq" id="WP_252421358.1">
    <property type="nucleotide sequence ID" value="NZ_JAMWMR010000001.1"/>
</dbReference>
<reference evidence="3 4" key="1">
    <citation type="submission" date="2022-05" db="EMBL/GenBank/DDBJ databases">
        <title>Streptomyces sp. nov. RY43-2 isolated from soil of a peat swamp forest.</title>
        <authorList>
            <person name="Kanchanasin P."/>
            <person name="Tanasupawat S."/>
            <person name="Phongsopitanun W."/>
        </authorList>
    </citation>
    <scope>NUCLEOTIDE SEQUENCE [LARGE SCALE GENOMIC DNA]</scope>
    <source>
        <strain evidence="3 4">RY43-2</strain>
    </source>
</reference>
<gene>
    <name evidence="3" type="ORF">NGF19_00550</name>
</gene>
<evidence type="ECO:0000313" key="4">
    <source>
        <dbReference type="Proteomes" id="UP001523219"/>
    </source>
</evidence>
<comment type="caution">
    <text evidence="3">The sequence shown here is derived from an EMBL/GenBank/DDBJ whole genome shotgun (WGS) entry which is preliminary data.</text>
</comment>
<evidence type="ECO:0000256" key="1">
    <source>
        <dbReference type="SAM" id="MobiDB-lite"/>
    </source>
</evidence>
<feature type="compositionally biased region" description="Low complexity" evidence="1">
    <location>
        <begin position="260"/>
        <end position="287"/>
    </location>
</feature>
<keyword evidence="2" id="KW-0472">Membrane</keyword>
<keyword evidence="2" id="KW-1133">Transmembrane helix</keyword>
<evidence type="ECO:0008006" key="5">
    <source>
        <dbReference type="Google" id="ProtNLM"/>
    </source>
</evidence>
<dbReference type="EMBL" id="JAMWMR010000001">
    <property type="protein sequence ID" value="MCN9239292.1"/>
    <property type="molecule type" value="Genomic_DNA"/>
</dbReference>
<feature type="region of interest" description="Disordered" evidence="1">
    <location>
        <begin position="188"/>
        <end position="288"/>
    </location>
</feature>
<keyword evidence="4" id="KW-1185">Reference proteome</keyword>